<dbReference type="Gene3D" id="3.40.50.300">
    <property type="entry name" value="P-loop containing nucleotide triphosphate hydrolases"/>
    <property type="match status" value="1"/>
</dbReference>
<dbReference type="CDD" id="cd00267">
    <property type="entry name" value="ABC_ATPase"/>
    <property type="match status" value="1"/>
</dbReference>
<dbReference type="InterPro" id="IPR003593">
    <property type="entry name" value="AAA+_ATPase"/>
</dbReference>
<dbReference type="CDD" id="cd04301">
    <property type="entry name" value="NAT_SF"/>
    <property type="match status" value="1"/>
</dbReference>
<dbReference type="GO" id="GO:0005886">
    <property type="term" value="C:plasma membrane"/>
    <property type="evidence" value="ECO:0007669"/>
    <property type="project" value="TreeGrafter"/>
</dbReference>
<dbReference type="InterPro" id="IPR003439">
    <property type="entry name" value="ABC_transporter-like_ATP-bd"/>
</dbReference>
<feature type="domain" description="ABC transporter" evidence="3">
    <location>
        <begin position="355"/>
        <end position="585"/>
    </location>
</feature>
<protein>
    <recommendedName>
        <fullName evidence="7">ABC transporter ATP-binding protein</fullName>
    </recommendedName>
</protein>
<dbReference type="STRING" id="482827.SAMN04488243_13223"/>
<dbReference type="GO" id="GO:0016887">
    <property type="term" value="F:ATP hydrolysis activity"/>
    <property type="evidence" value="ECO:0007669"/>
    <property type="project" value="InterPro"/>
</dbReference>
<gene>
    <name evidence="5" type="ORF">SAMN04488243_13223</name>
</gene>
<dbReference type="SUPFAM" id="SSF52540">
    <property type="entry name" value="P-loop containing nucleoside triphosphate hydrolases"/>
    <property type="match status" value="1"/>
</dbReference>
<proteinExistence type="predicted"/>
<evidence type="ECO:0000256" key="1">
    <source>
        <dbReference type="ARBA" id="ARBA00022741"/>
    </source>
</evidence>
<dbReference type="GO" id="GO:0016747">
    <property type="term" value="F:acyltransferase activity, transferring groups other than amino-acyl groups"/>
    <property type="evidence" value="ECO:0007669"/>
    <property type="project" value="InterPro"/>
</dbReference>
<evidence type="ECO:0000259" key="3">
    <source>
        <dbReference type="PROSITE" id="PS50893"/>
    </source>
</evidence>
<accession>A0A1G7J9J7</accession>
<keyword evidence="2" id="KW-0067">ATP-binding</keyword>
<dbReference type="InterPro" id="IPR000182">
    <property type="entry name" value="GNAT_dom"/>
</dbReference>
<feature type="domain" description="N-acetyltransferase" evidence="4">
    <location>
        <begin position="239"/>
        <end position="320"/>
    </location>
</feature>
<dbReference type="InterPro" id="IPR015854">
    <property type="entry name" value="ABC_transpr_LolD-like"/>
</dbReference>
<sequence>MGYHGGTMRVLGRRVYWRWYGEVLLEGGVTLRMSGDAAKWLRPGEWVRLRTEFKKPVLGFDEYALEATFPLWPPFAKTLEHVRESPLGGEAYRYRLKAREATYESDFEAIAELEQFHYASEKEVVALWVCTECRKTIPANAKPLCDCGGEARLKEIRGSTPASRFLVLELAERLPFEPRILGYLRLDPPIPRMHRRTPGGVERDIRERIFPRDWFHPTYEGGADWQKALDRVRTAASRIARVVVHPDYRSEGFGALLVRVALEWARERGAPEGRREKHLVYTIAQMARYHPFFEKVGFRYLFDTASGRPVLFYPLTEEAEAHLERFLREDPYARAHGGRLYRPRFGRVSGLPGPIRLAGVHKAYRSHLDLGGLSREVQEALLAFGVKARVVERVVLRGASLEIPPGSLAVLAGASGAGKTTLLRLLLGELPDLGEVALPPGRRVAYIPGEVEVELGEAPILEALYRKLKDVGAAIEVLNRVGLSDAVLYRARPKELSTGQRERFRLALLLAERPDLLLIDEFAAHLDVPTARRVALGLGKLCREAGVTLVAATHRPEVVAALDPDLLVYVGYGGLTTVPRRGPRT</sequence>
<dbReference type="PANTHER" id="PTHR24220">
    <property type="entry name" value="IMPORT ATP-BINDING PROTEIN"/>
    <property type="match status" value="1"/>
</dbReference>
<dbReference type="GO" id="GO:0005524">
    <property type="term" value="F:ATP binding"/>
    <property type="evidence" value="ECO:0007669"/>
    <property type="project" value="UniProtKB-KW"/>
</dbReference>
<keyword evidence="1" id="KW-0547">Nucleotide-binding</keyword>
<dbReference type="AlphaFoldDB" id="A0A1G7J9J7"/>
<evidence type="ECO:0000256" key="2">
    <source>
        <dbReference type="ARBA" id="ARBA00022840"/>
    </source>
</evidence>
<evidence type="ECO:0000259" key="4">
    <source>
        <dbReference type="PROSITE" id="PS51186"/>
    </source>
</evidence>
<dbReference type="PROSITE" id="PS50893">
    <property type="entry name" value="ABC_TRANSPORTER_2"/>
    <property type="match status" value="1"/>
</dbReference>
<dbReference type="OrthoDB" id="28888at2"/>
<dbReference type="SUPFAM" id="SSF55729">
    <property type="entry name" value="Acyl-CoA N-acyltransferases (Nat)"/>
    <property type="match status" value="1"/>
</dbReference>
<dbReference type="InterPro" id="IPR016181">
    <property type="entry name" value="Acyl_CoA_acyltransferase"/>
</dbReference>
<dbReference type="Pfam" id="PF00005">
    <property type="entry name" value="ABC_tran"/>
    <property type="match status" value="1"/>
</dbReference>
<dbReference type="Pfam" id="PF13508">
    <property type="entry name" value="Acetyltransf_7"/>
    <property type="match status" value="1"/>
</dbReference>
<dbReference type="EMBL" id="FNBC01000032">
    <property type="protein sequence ID" value="SDF21600.1"/>
    <property type="molecule type" value="Genomic_DNA"/>
</dbReference>
<dbReference type="Gene3D" id="3.40.630.30">
    <property type="match status" value="1"/>
</dbReference>
<organism evidence="5 6">
    <name type="scientific">Thermus arciformis</name>
    <dbReference type="NCBI Taxonomy" id="482827"/>
    <lineage>
        <taxon>Bacteria</taxon>
        <taxon>Thermotogati</taxon>
        <taxon>Deinococcota</taxon>
        <taxon>Deinococci</taxon>
        <taxon>Thermales</taxon>
        <taxon>Thermaceae</taxon>
        <taxon>Thermus</taxon>
    </lineage>
</organism>
<reference evidence="6" key="1">
    <citation type="submission" date="2016-10" db="EMBL/GenBank/DDBJ databases">
        <authorList>
            <person name="Varghese N."/>
            <person name="Submissions S."/>
        </authorList>
    </citation>
    <scope>NUCLEOTIDE SEQUENCE [LARGE SCALE GENOMIC DNA]</scope>
    <source>
        <strain evidence="6">CGMCC 1.6992</strain>
    </source>
</reference>
<dbReference type="InterPro" id="IPR027417">
    <property type="entry name" value="P-loop_NTPase"/>
</dbReference>
<dbReference type="SMART" id="SM00382">
    <property type="entry name" value="AAA"/>
    <property type="match status" value="1"/>
</dbReference>
<evidence type="ECO:0008006" key="7">
    <source>
        <dbReference type="Google" id="ProtNLM"/>
    </source>
</evidence>
<keyword evidence="6" id="KW-1185">Reference proteome</keyword>
<dbReference type="Proteomes" id="UP000199446">
    <property type="component" value="Unassembled WGS sequence"/>
</dbReference>
<name>A0A1G7J9J7_9DEIN</name>
<dbReference type="GO" id="GO:0022857">
    <property type="term" value="F:transmembrane transporter activity"/>
    <property type="evidence" value="ECO:0007669"/>
    <property type="project" value="TreeGrafter"/>
</dbReference>
<dbReference type="PROSITE" id="PS51186">
    <property type="entry name" value="GNAT"/>
    <property type="match status" value="1"/>
</dbReference>
<evidence type="ECO:0000313" key="6">
    <source>
        <dbReference type="Proteomes" id="UP000199446"/>
    </source>
</evidence>
<evidence type="ECO:0000313" key="5">
    <source>
        <dbReference type="EMBL" id="SDF21600.1"/>
    </source>
</evidence>